<evidence type="ECO:0000313" key="1">
    <source>
        <dbReference type="EMBL" id="OAN38133.1"/>
    </source>
</evidence>
<dbReference type="Proteomes" id="UP000078396">
    <property type="component" value="Unassembled WGS sequence"/>
</dbReference>
<reference evidence="1 2" key="1">
    <citation type="submission" date="2016-04" db="EMBL/GenBank/DDBJ databases">
        <title>Draft Genome Sequences of Staphylococcus capitis Strain H36, S. capitis Strain H65, S. cohnii Strain H62, S. hominis Strain H69, Mycobacterium iranicum Strain H39, Plantibacter sp. Strain H53, Pseudomonas oryzihabitans Strain H72, and Microbacterium sp. Strain H83, isolated from residential settings.</title>
        <authorList>
            <person name="Lymperopoulou D."/>
            <person name="Adams R.I."/>
            <person name="Lindow S."/>
            <person name="Coil D.A."/>
            <person name="Jospin G."/>
            <person name="Eisen J.A."/>
        </authorList>
    </citation>
    <scope>NUCLEOTIDE SEQUENCE [LARGE SCALE GENOMIC DNA]</scope>
    <source>
        <strain evidence="1 2">H39</strain>
    </source>
</reference>
<dbReference type="EMBL" id="LWCS01000022">
    <property type="protein sequence ID" value="OAN38133.1"/>
    <property type="molecule type" value="Genomic_DNA"/>
</dbReference>
<dbReference type="OrthoDB" id="4696350at2"/>
<protein>
    <recommendedName>
        <fullName evidence="3">DUF559 domain-containing protein</fullName>
    </recommendedName>
</protein>
<dbReference type="SUPFAM" id="SSF52980">
    <property type="entry name" value="Restriction endonuclease-like"/>
    <property type="match status" value="1"/>
</dbReference>
<dbReference type="AlphaFoldDB" id="A0A178LV51"/>
<name>A0A178LV51_MYCIR</name>
<evidence type="ECO:0008006" key="3">
    <source>
        <dbReference type="Google" id="ProtNLM"/>
    </source>
</evidence>
<organism evidence="1 2">
    <name type="scientific">Mycolicibacterium iranicum</name>
    <name type="common">Mycobacterium iranicum</name>
    <dbReference type="NCBI Taxonomy" id="912594"/>
    <lineage>
        <taxon>Bacteria</taxon>
        <taxon>Bacillati</taxon>
        <taxon>Actinomycetota</taxon>
        <taxon>Actinomycetes</taxon>
        <taxon>Mycobacteriales</taxon>
        <taxon>Mycobacteriaceae</taxon>
        <taxon>Mycolicibacterium</taxon>
    </lineage>
</organism>
<comment type="caution">
    <text evidence="1">The sequence shown here is derived from an EMBL/GenBank/DDBJ whole genome shotgun (WGS) entry which is preliminary data.</text>
</comment>
<dbReference type="InterPro" id="IPR011335">
    <property type="entry name" value="Restrct_endonuc-II-like"/>
</dbReference>
<gene>
    <name evidence="1" type="ORF">A4X20_20025</name>
</gene>
<accession>A0A178LV51</accession>
<dbReference type="Gene3D" id="3.40.960.10">
    <property type="entry name" value="VSR Endonuclease"/>
    <property type="match status" value="1"/>
</dbReference>
<sequence>MGRVIVGSDAVLSGFLSRGQLRWNFHAIYPDIYVPKDVEPTLAVRAEGAFLWSHRRGVITGRAAAALHGARWIDDGAPVEILWTNSNPPEGILSRRERIPPGEIMRINGIFVTTPPRTGLDLGRRLTRGEAVANLDALARATGVRPEDILDLTYRYKGTKGVRRCREAIDLMDAGAESPQETRWRLILIDQGFPRPATQIPVVDDAGYSFARLDMGWPDLRIAVEYDGEHHRTDDEQYRWDAIRLRKLEALDWIIIRVMKGDHPLEVRARVRRAFELRESEAMAAKLTA</sequence>
<proteinExistence type="predicted"/>
<evidence type="ECO:0000313" key="2">
    <source>
        <dbReference type="Proteomes" id="UP000078396"/>
    </source>
</evidence>
<dbReference type="RefSeq" id="WP_064282069.1">
    <property type="nucleotide sequence ID" value="NZ_LWCS01000022.1"/>
</dbReference>